<evidence type="ECO:0000313" key="17">
    <source>
        <dbReference type="Proteomes" id="UP000070220"/>
    </source>
</evidence>
<reference evidence="20 21" key="5">
    <citation type="submission" date="2018-11" db="EMBL/GenBank/DDBJ databases">
        <title>Species Designations Belie Phenotypic and Genotypic Heterogeneity in Oral Streptococci.</title>
        <authorList>
            <person name="Velsko I."/>
        </authorList>
    </citation>
    <scope>NUCLEOTIDE SEQUENCE [LARGE SCALE GENOMIC DNA]</scope>
    <source>
        <strain evidence="12 22">BCC11</strain>
        <strain evidence="13 24">BCC19</strain>
        <strain evidence="11 23">BCC50</strain>
        <strain evidence="14 21">BCC52</strain>
        <strain evidence="10 20">BCC63</strain>
    </source>
</reference>
<dbReference type="EMBL" id="LQRP01000002">
    <property type="protein sequence ID" value="KXU00668.1"/>
    <property type="molecule type" value="Genomic_DNA"/>
</dbReference>
<protein>
    <submittedName>
        <fullName evidence="6">CsbD family protein</fullName>
    </submittedName>
    <submittedName>
        <fullName evidence="3">CsbD-like family protein</fullName>
    </submittedName>
    <submittedName>
        <fullName evidence="10">CsbD-like protein</fullName>
    </submittedName>
</protein>
<reference evidence="3 16" key="1">
    <citation type="submission" date="2014-05" db="EMBL/GenBank/DDBJ databases">
        <authorList>
            <person name="Daugherty S.C."/>
            <person name="Tallon L.J."/>
            <person name="Sadzewicz L."/>
            <person name="Kilian M."/>
            <person name="Tettelin H."/>
        </authorList>
    </citation>
    <scope>NUCLEOTIDE SEQUENCE [LARGE SCALE GENOMIC DNA]</scope>
    <source>
        <strain evidence="3 16">SK143</strain>
    </source>
</reference>
<evidence type="ECO:0000313" key="24">
    <source>
        <dbReference type="Proteomes" id="UP000281197"/>
    </source>
</evidence>
<evidence type="ECO:0000313" key="25">
    <source>
        <dbReference type="Proteomes" id="UP000289921"/>
    </source>
</evidence>
<dbReference type="EMBL" id="RMVK01000003">
    <property type="protein sequence ID" value="RSK17954.1"/>
    <property type="molecule type" value="Genomic_DNA"/>
</dbReference>
<dbReference type="PATRIC" id="fig|1303.44.peg.1085"/>
<dbReference type="RefSeq" id="WP_000102421.1">
    <property type="nucleotide sequence ID" value="NZ_CAJTEH010000001.1"/>
</dbReference>
<dbReference type="Proteomes" id="UP000183671">
    <property type="component" value="Unassembled WGS sequence"/>
</dbReference>
<dbReference type="EMBL" id="CP066059">
    <property type="protein sequence ID" value="QQC35108.1"/>
    <property type="molecule type" value="Genomic_DNA"/>
</dbReference>
<evidence type="ECO:0000313" key="10">
    <source>
        <dbReference type="EMBL" id="RSI68624.1"/>
    </source>
</evidence>
<dbReference type="Proteomes" id="UP000272687">
    <property type="component" value="Unassembled WGS sequence"/>
</dbReference>
<dbReference type="SUPFAM" id="SSF69047">
    <property type="entry name" value="Hypothetical protein YjbJ"/>
    <property type="match status" value="1"/>
</dbReference>
<dbReference type="EMBL" id="QEWK01000002">
    <property type="protein sequence ID" value="RXX22019.1"/>
    <property type="molecule type" value="Genomic_DNA"/>
</dbReference>
<evidence type="ECO:0000313" key="3">
    <source>
        <dbReference type="EMBL" id="KEQ50028.1"/>
    </source>
</evidence>
<dbReference type="Proteomes" id="UP000070220">
    <property type="component" value="Unassembled WGS sequence"/>
</dbReference>
<reference evidence="17 18" key="2">
    <citation type="submission" date="2016-01" db="EMBL/GenBank/DDBJ databases">
        <title>Highly variable Streptococcus oralis are common among viridans streptococci isolated from primates.</title>
        <authorList>
            <person name="Denapaite D."/>
            <person name="Rieger M."/>
            <person name="Koendgen S."/>
            <person name="Brueckner R."/>
            <person name="Ochigava I."/>
            <person name="Kappeler P."/>
            <person name="Maetz-Rensing K."/>
            <person name="Leendertz F."/>
            <person name="Hakenbeck R."/>
        </authorList>
    </citation>
    <scope>NUCLEOTIDE SEQUENCE [LARGE SCALE GENOMIC DNA]</scope>
    <source>
        <strain evidence="4 18">DD27</strain>
        <strain evidence="5 17">DD30</strain>
    </source>
</reference>
<dbReference type="InterPro" id="IPR036629">
    <property type="entry name" value="YjbJ_sf"/>
</dbReference>
<dbReference type="EMBL" id="RJNP01000011">
    <property type="protein sequence ID" value="RSI71292.1"/>
    <property type="molecule type" value="Genomic_DNA"/>
</dbReference>
<dbReference type="Pfam" id="PF05532">
    <property type="entry name" value="CsbD"/>
    <property type="match status" value="1"/>
</dbReference>
<evidence type="ECO:0000313" key="22">
    <source>
        <dbReference type="Proteomes" id="UP000269984"/>
    </source>
</evidence>
<organism evidence="4 18">
    <name type="scientific">Streptococcus oralis</name>
    <dbReference type="NCBI Taxonomy" id="1303"/>
    <lineage>
        <taxon>Bacteria</taxon>
        <taxon>Bacillati</taxon>
        <taxon>Bacillota</taxon>
        <taxon>Bacilli</taxon>
        <taxon>Lactobacillales</taxon>
        <taxon>Streptococcaceae</taxon>
        <taxon>Streptococcus</taxon>
    </lineage>
</organism>
<dbReference type="Gene3D" id="1.10.1470.10">
    <property type="entry name" value="YjbJ"/>
    <property type="match status" value="1"/>
</dbReference>
<dbReference type="GeneID" id="49600269"/>
<comment type="similarity">
    <text evidence="1">Belongs to the UPF0337 (CsbD) family.</text>
</comment>
<evidence type="ECO:0000313" key="15">
    <source>
        <dbReference type="EMBL" id="RXX22019.1"/>
    </source>
</evidence>
<evidence type="ECO:0000259" key="2">
    <source>
        <dbReference type="Pfam" id="PF05532"/>
    </source>
</evidence>
<accession>A0A081QVA9</accession>
<reference evidence="6" key="8">
    <citation type="submission" date="2022-02" db="EMBL/GenBank/DDBJ databases">
        <authorList>
            <person name="Christensen J.J.E."/>
            <person name="Jensen C.S."/>
            <person name="Nielsen X.C."/>
            <person name="Dargis R."/>
        </authorList>
    </citation>
    <scope>NUCLEOTIDE SEQUENCE</scope>
    <source>
        <strain evidence="6">K16259064</strain>
    </source>
</reference>
<dbReference type="Proteomes" id="UP000267593">
    <property type="component" value="Unassembled WGS sequence"/>
</dbReference>
<dbReference type="Proteomes" id="UP000028098">
    <property type="component" value="Unassembled WGS sequence"/>
</dbReference>
<dbReference type="EMBL" id="JAKUVW010000002">
    <property type="protein sequence ID" value="MCY7059407.1"/>
    <property type="molecule type" value="Genomic_DNA"/>
</dbReference>
<dbReference type="EMBL" id="RJNJ01000004">
    <property type="protein sequence ID" value="RSI68624.1"/>
    <property type="molecule type" value="Genomic_DNA"/>
</dbReference>
<evidence type="ECO:0000256" key="1">
    <source>
        <dbReference type="ARBA" id="ARBA00009129"/>
    </source>
</evidence>
<evidence type="ECO:0000313" key="6">
    <source>
        <dbReference type="EMBL" id="MCY7059407.1"/>
    </source>
</evidence>
<evidence type="ECO:0000313" key="5">
    <source>
        <dbReference type="EMBL" id="KXU00668.1"/>
    </source>
</evidence>
<evidence type="ECO:0000313" key="16">
    <source>
        <dbReference type="Proteomes" id="UP000028098"/>
    </source>
</evidence>
<accession>D4FUG1</accession>
<dbReference type="AlphaFoldDB" id="A0A081QVA9"/>
<reference evidence="7" key="9">
    <citation type="submission" date="2023-07" db="EMBL/GenBank/DDBJ databases">
        <title>Whole Genome Sequencing of Colonoscopy isolates.</title>
        <authorList>
            <person name="Surve S.V."/>
            <person name="Valls R.A."/>
            <person name="Barrak K.E."/>
            <person name="Gardner T.B."/>
            <person name="O'Toole G.A."/>
        </authorList>
    </citation>
    <scope>NUCLEOTIDE SEQUENCE</scope>
    <source>
        <strain evidence="7">GP0012</strain>
    </source>
</reference>
<sequence>MSTEEKLNQAKGSIKEGVGKMIGDEKMEKEGTAEKVVSKVKEVAEDAKDAVEGAIEGVKNMLHKDEK</sequence>
<accession>A0A0N5E917</accession>
<evidence type="ECO:0000313" key="7">
    <source>
        <dbReference type="EMBL" id="MDO6348693.1"/>
    </source>
</evidence>
<dbReference type="EMBL" id="MBDM01000006">
    <property type="protein sequence ID" value="OJG02952.1"/>
    <property type="molecule type" value="Genomic_DNA"/>
</dbReference>
<evidence type="ECO:0000313" key="23">
    <source>
        <dbReference type="Proteomes" id="UP000272687"/>
    </source>
</evidence>
<dbReference type="PANTHER" id="PTHR34977:SF1">
    <property type="entry name" value="UPF0337 PROTEIN YJBJ"/>
    <property type="match status" value="1"/>
</dbReference>
<evidence type="ECO:0000313" key="9">
    <source>
        <dbReference type="EMBL" id="QQC35108.1"/>
    </source>
</evidence>
<dbReference type="EMBL" id="JAUONQ010000011">
    <property type="protein sequence ID" value="MDO6348693.1"/>
    <property type="molecule type" value="Genomic_DNA"/>
</dbReference>
<evidence type="ECO:0000313" key="11">
    <source>
        <dbReference type="EMBL" id="RSI70058.1"/>
    </source>
</evidence>
<name>A0A081QVA9_STROR</name>
<evidence type="ECO:0000313" key="20">
    <source>
        <dbReference type="Proteomes" id="UP000267593"/>
    </source>
</evidence>
<dbReference type="InterPro" id="IPR050423">
    <property type="entry name" value="UPF0337_stress_rsp"/>
</dbReference>
<dbReference type="Proteomes" id="UP000267979">
    <property type="component" value="Unassembled WGS sequence"/>
</dbReference>
<dbReference type="EMBL" id="JPGB01000005">
    <property type="protein sequence ID" value="KEQ50028.1"/>
    <property type="molecule type" value="Genomic_DNA"/>
</dbReference>
<dbReference type="PANTHER" id="PTHR34977">
    <property type="entry name" value="UPF0337 PROTEIN YJBJ"/>
    <property type="match status" value="1"/>
</dbReference>
<evidence type="ECO:0000313" key="12">
    <source>
        <dbReference type="EMBL" id="RSI71292.1"/>
    </source>
</evidence>
<dbReference type="Proteomes" id="UP001207177">
    <property type="component" value="Unassembled WGS sequence"/>
</dbReference>
<evidence type="ECO:0000313" key="8">
    <source>
        <dbReference type="EMBL" id="OJG02952.1"/>
    </source>
</evidence>
<evidence type="ECO:0000313" key="4">
    <source>
        <dbReference type="EMBL" id="KXT94571.1"/>
    </source>
</evidence>
<evidence type="ECO:0000313" key="26">
    <source>
        <dbReference type="Proteomes" id="UP000595948"/>
    </source>
</evidence>
<dbReference type="Proteomes" id="UP000289921">
    <property type="component" value="Unassembled WGS sequence"/>
</dbReference>
<evidence type="ECO:0000313" key="21">
    <source>
        <dbReference type="Proteomes" id="UP000267979"/>
    </source>
</evidence>
<reference evidence="6" key="7">
    <citation type="journal article" date="2022" name="Med Res Arch">
        <title>Genomic identification of streptococcal strains and relation to clinical characteristics. A substudy to The Partial Oral Treatment of Endocarditis (POET) Trial.</title>
        <authorList>
            <person name="Christensen J."/>
            <person name="Jensen C."/>
            <person name="Dargis R."/>
            <person name="Nielsen X."/>
            <person name="Pries- Heje M."/>
            <person name="Wiingaard C."/>
            <person name="Ihlemann N."/>
            <person name="Gill S."/>
            <person name="Bruun N."/>
            <person name="Elming H."/>
            <person name="Povlsen J."/>
            <person name="Madsen T."/>
            <person name="Jensen K."/>
            <person name="Fuursted K."/>
            <person name="Ostergaard L."/>
            <person name="Christiansen U."/>
            <person name="Rosenvinge F."/>
            <person name="Helweg-Larsen J."/>
            <person name="Fosbol E."/>
            <person name="Kober L."/>
            <person name="Torp-Pedersen C."/>
            <person name="Tonder N."/>
            <person name="Moser C."/>
            <person name="Iversen K."/>
            <person name="Bundgaard H."/>
        </authorList>
    </citation>
    <scope>NUCLEOTIDE SEQUENCE</scope>
    <source>
        <strain evidence="6">K16259064</strain>
    </source>
</reference>
<dbReference type="Proteomes" id="UP001170022">
    <property type="component" value="Unassembled WGS sequence"/>
</dbReference>
<dbReference type="OMA" id="MIGDEKM"/>
<proteinExistence type="inferred from homology"/>
<dbReference type="Proteomes" id="UP000072363">
    <property type="component" value="Unassembled WGS sequence"/>
</dbReference>
<dbReference type="InterPro" id="IPR008462">
    <property type="entry name" value="CsbD"/>
</dbReference>
<reference evidence="9 26" key="6">
    <citation type="submission" date="2020-12" db="EMBL/GenBank/DDBJ databases">
        <title>FDA dAtabase for Regulatory Grade micrObial Sequences (FDA-ARGOS): Supporting development and validation of Infectious Disease Dx tests.</title>
        <authorList>
            <person name="Sproer C."/>
            <person name="Gronow S."/>
            <person name="Severitt S."/>
            <person name="Schroder I."/>
            <person name="Tallon L."/>
            <person name="Sadzewicz L."/>
            <person name="Zhao X."/>
            <person name="Boylan J."/>
            <person name="Ott S."/>
            <person name="Bowen H."/>
            <person name="Vavikolanu K."/>
            <person name="Mehta A."/>
            <person name="Aluvathingal J."/>
            <person name="Nadendla S."/>
            <person name="Lowell S."/>
            <person name="Myers T."/>
            <person name="Yan Y."/>
            <person name="Sichtig H."/>
        </authorList>
    </citation>
    <scope>NUCLEOTIDE SEQUENCE [LARGE SCALE GENOMIC DNA]</scope>
    <source>
        <strain evidence="9 26">FDAARGOS_1021</strain>
    </source>
</reference>
<feature type="domain" description="CsbD-like" evidence="2">
    <location>
        <begin position="4"/>
        <end position="52"/>
    </location>
</feature>
<reference evidence="15 25" key="4">
    <citation type="submission" date="2018-05" db="EMBL/GenBank/DDBJ databases">
        <title>Streptococcus from otitis media.</title>
        <authorList>
            <person name="Wayes A.M."/>
            <person name="Jakubovics N.S."/>
        </authorList>
    </citation>
    <scope>NUCLEOTIDE SEQUENCE [LARGE SCALE GENOMIC DNA]</scope>
    <source>
        <strain evidence="15 25">NU39</strain>
    </source>
</reference>
<dbReference type="Proteomes" id="UP000269984">
    <property type="component" value="Unassembled WGS sequence"/>
</dbReference>
<evidence type="ECO:0000313" key="19">
    <source>
        <dbReference type="Proteomes" id="UP000183671"/>
    </source>
</evidence>
<dbReference type="Proteomes" id="UP000595948">
    <property type="component" value="Chromosome"/>
</dbReference>
<dbReference type="EMBL" id="RJNM01000016">
    <property type="protein sequence ID" value="RSI70058.1"/>
    <property type="molecule type" value="Genomic_DNA"/>
</dbReference>
<evidence type="ECO:0000313" key="13">
    <source>
        <dbReference type="EMBL" id="RSI75975.1"/>
    </source>
</evidence>
<evidence type="ECO:0000313" key="14">
    <source>
        <dbReference type="EMBL" id="RSK17954.1"/>
    </source>
</evidence>
<reference evidence="8 19" key="3">
    <citation type="submission" date="2016-07" db="EMBL/GenBank/DDBJ databases">
        <title>A clinical isolate of carbapenem-resistant Streptococcus oralis with altered penicillin binding proteins.</title>
        <authorList>
            <person name="Kanji J.N."/>
            <person name="Bharat A."/>
            <person name="Naidu P."/>
            <person name="Martin I."/>
            <person name="Mulvey M.R."/>
            <person name="Panaro C.D."/>
        </authorList>
    </citation>
    <scope>NUCLEOTIDE SEQUENCE [LARGE SCALE GENOMIC DNA]</scope>
    <source>
        <strain evidence="8 19">SC15-3744</strain>
    </source>
</reference>
<dbReference type="EMBL" id="LQNZ01000108">
    <property type="protein sequence ID" value="KXT94571.1"/>
    <property type="molecule type" value="Genomic_DNA"/>
</dbReference>
<evidence type="ECO:0000313" key="18">
    <source>
        <dbReference type="Proteomes" id="UP000072363"/>
    </source>
</evidence>
<gene>
    <name evidence="8" type="ORF">BBP19_03475</name>
    <name evidence="14" type="ORF">D8844_03750</name>
    <name evidence="12" type="ORF">D8857_07220</name>
    <name evidence="13" type="ORF">D8858_05140</name>
    <name evidence="11" type="ORF">D8860_07775</name>
    <name evidence="10" type="ORF">D8863_04450</name>
    <name evidence="15" type="ORF">DF217_05490</name>
    <name evidence="9" type="ORF">I6H78_07710</name>
    <name evidence="6" type="ORF">MK395_01085</name>
    <name evidence="7" type="ORF">Q4441_08895</name>
    <name evidence="3" type="ORF">SK143_1149</name>
    <name evidence="4" type="ORF">SORDD27_01182</name>
    <name evidence="5" type="ORF">SORDD30_00050</name>
</gene>
<dbReference type="Proteomes" id="UP000281197">
    <property type="component" value="Unassembled WGS sequence"/>
</dbReference>
<dbReference type="EMBL" id="RJNO01000010">
    <property type="protein sequence ID" value="RSI75975.1"/>
    <property type="molecule type" value="Genomic_DNA"/>
</dbReference>